<evidence type="ECO:0000313" key="1">
    <source>
        <dbReference type="EMBL" id="KAG8629503.1"/>
    </source>
</evidence>
<proteinExistence type="predicted"/>
<dbReference type="AlphaFoldDB" id="A0A8K0PJG5"/>
<evidence type="ECO:0000313" key="2">
    <source>
        <dbReference type="Proteomes" id="UP000809789"/>
    </source>
</evidence>
<comment type="caution">
    <text evidence="1">The sequence shown here is derived from an EMBL/GenBank/DDBJ whole genome shotgun (WGS) entry which is preliminary data.</text>
</comment>
<accession>A0A8K0PJG5</accession>
<gene>
    <name evidence="1" type="ORF">KVT40_003368</name>
</gene>
<protein>
    <submittedName>
        <fullName evidence="1">Uncharacterized protein</fullName>
    </submittedName>
</protein>
<organism evidence="1 2">
    <name type="scientific">Elsinoe batatas</name>
    <dbReference type="NCBI Taxonomy" id="2601811"/>
    <lineage>
        <taxon>Eukaryota</taxon>
        <taxon>Fungi</taxon>
        <taxon>Dikarya</taxon>
        <taxon>Ascomycota</taxon>
        <taxon>Pezizomycotina</taxon>
        <taxon>Dothideomycetes</taxon>
        <taxon>Dothideomycetidae</taxon>
        <taxon>Myriangiales</taxon>
        <taxon>Elsinoaceae</taxon>
        <taxon>Elsinoe</taxon>
    </lineage>
</organism>
<name>A0A8K0PJG5_9PEZI</name>
<dbReference type="OrthoDB" id="10417845at2759"/>
<dbReference type="EMBL" id="JAESVG020000003">
    <property type="protein sequence ID" value="KAG8629503.1"/>
    <property type="molecule type" value="Genomic_DNA"/>
</dbReference>
<keyword evidence="2" id="KW-1185">Reference proteome</keyword>
<reference evidence="1" key="1">
    <citation type="submission" date="2021-07" db="EMBL/GenBank/DDBJ databases">
        <title>Elsinoe batatas strain:CRI-CJ2 Genome sequencing and assembly.</title>
        <authorList>
            <person name="Huang L."/>
        </authorList>
    </citation>
    <scope>NUCLEOTIDE SEQUENCE</scope>
    <source>
        <strain evidence="1">CRI-CJ2</strain>
    </source>
</reference>
<sequence>MCSACRAPGASIMVECRIFLPLLGAIHRVGGRRCRYRLDCRRGPPMTSDAASYHTWLSVCNTAAKRMQCACRQSSLLSCHSFEMAVFLSNSFSFHYHIGRELPPRLGLGTPTVLCGLPRGKPKVVQAPHLAGISER</sequence>
<dbReference type="Proteomes" id="UP000809789">
    <property type="component" value="Unassembled WGS sequence"/>
</dbReference>